<dbReference type="eggNOG" id="ENOG5033HFM">
    <property type="taxonomic scope" value="Bacteria"/>
</dbReference>
<dbReference type="OrthoDB" id="289109at2"/>
<dbReference type="Gene3D" id="2.60.200.20">
    <property type="match status" value="1"/>
</dbReference>
<gene>
    <name evidence="3" type="ordered locus">Psta_4415</name>
</gene>
<feature type="compositionally biased region" description="Basic and acidic residues" evidence="1">
    <location>
        <begin position="1"/>
        <end position="10"/>
    </location>
</feature>
<dbReference type="EMBL" id="CP001848">
    <property type="protein sequence ID" value="ADB19061.1"/>
    <property type="molecule type" value="Genomic_DNA"/>
</dbReference>
<name>D2R5X6_PIRSD</name>
<dbReference type="InterPro" id="IPR008984">
    <property type="entry name" value="SMAD_FHA_dom_sf"/>
</dbReference>
<evidence type="ECO:0000259" key="2">
    <source>
        <dbReference type="Pfam" id="PF16697"/>
    </source>
</evidence>
<feature type="domain" description="YscD cytoplasmic" evidence="2">
    <location>
        <begin position="34"/>
        <end position="124"/>
    </location>
</feature>
<dbReference type="HOGENOM" id="CLU_1303951_0_0_0"/>
<proteinExistence type="predicted"/>
<dbReference type="SUPFAM" id="SSF49879">
    <property type="entry name" value="SMAD/FHA domain"/>
    <property type="match status" value="1"/>
</dbReference>
<evidence type="ECO:0000256" key="1">
    <source>
        <dbReference type="SAM" id="MobiDB-lite"/>
    </source>
</evidence>
<keyword evidence="4" id="KW-1185">Reference proteome</keyword>
<dbReference type="Pfam" id="PF16697">
    <property type="entry name" value="Yop-YscD_cpl"/>
    <property type="match status" value="1"/>
</dbReference>
<dbReference type="KEGG" id="psl:Psta_4415"/>
<dbReference type="CDD" id="cd00060">
    <property type="entry name" value="FHA"/>
    <property type="match status" value="1"/>
</dbReference>
<protein>
    <recommendedName>
        <fullName evidence="2">YscD cytoplasmic domain-containing protein</fullName>
    </recommendedName>
</protein>
<feature type="compositionally biased region" description="Low complexity" evidence="1">
    <location>
        <begin position="138"/>
        <end position="154"/>
    </location>
</feature>
<sequence length="211" mass="22770">MPAKTMRIDGSHSSQPNNRQGSADSVAAKPVALEILRGKARSLVREVHSPVFLIGSASDCDLVLGDKSFPDAYAYLYLNASGISIRYLGEGPQLLVNDQPVEGSPLAVGDRLEMGIFEFRLAEIHTSKPAGDDRPTPAMARSESRSSSTKASTAGQISAIAQVRELMLDIRREMAAKHATLRLYLGPNIDVTSEQPKLAPRPFTQQLRASA</sequence>
<dbReference type="STRING" id="530564.Psta_4415"/>
<dbReference type="AlphaFoldDB" id="D2R5X6"/>
<feature type="compositionally biased region" description="Polar residues" evidence="1">
    <location>
        <begin position="11"/>
        <end position="23"/>
    </location>
</feature>
<organism evidence="3 4">
    <name type="scientific">Pirellula staleyi (strain ATCC 27377 / DSM 6068 / ICPB 4128)</name>
    <name type="common">Pirella staleyi</name>
    <dbReference type="NCBI Taxonomy" id="530564"/>
    <lineage>
        <taxon>Bacteria</taxon>
        <taxon>Pseudomonadati</taxon>
        <taxon>Planctomycetota</taxon>
        <taxon>Planctomycetia</taxon>
        <taxon>Pirellulales</taxon>
        <taxon>Pirellulaceae</taxon>
        <taxon>Pirellula</taxon>
    </lineage>
</organism>
<evidence type="ECO:0000313" key="4">
    <source>
        <dbReference type="Proteomes" id="UP000001887"/>
    </source>
</evidence>
<evidence type="ECO:0000313" key="3">
    <source>
        <dbReference type="EMBL" id="ADB19061.1"/>
    </source>
</evidence>
<reference evidence="3 4" key="1">
    <citation type="journal article" date="2009" name="Stand. Genomic Sci.">
        <title>Complete genome sequence of Pirellula staleyi type strain (ATCC 27377).</title>
        <authorList>
            <person name="Clum A."/>
            <person name="Tindall B.J."/>
            <person name="Sikorski J."/>
            <person name="Ivanova N."/>
            <person name="Mavrommatis K."/>
            <person name="Lucas S."/>
            <person name="Glavina del Rio T."/>
            <person name="Nolan M."/>
            <person name="Chen F."/>
            <person name="Tice H."/>
            <person name="Pitluck S."/>
            <person name="Cheng J.F."/>
            <person name="Chertkov O."/>
            <person name="Brettin T."/>
            <person name="Han C."/>
            <person name="Detter J.C."/>
            <person name="Kuske C."/>
            <person name="Bruce D."/>
            <person name="Goodwin L."/>
            <person name="Ovchinikova G."/>
            <person name="Pati A."/>
            <person name="Mikhailova N."/>
            <person name="Chen A."/>
            <person name="Palaniappan K."/>
            <person name="Land M."/>
            <person name="Hauser L."/>
            <person name="Chang Y.J."/>
            <person name="Jeffries C.D."/>
            <person name="Chain P."/>
            <person name="Rohde M."/>
            <person name="Goker M."/>
            <person name="Bristow J."/>
            <person name="Eisen J.A."/>
            <person name="Markowitz V."/>
            <person name="Hugenholtz P."/>
            <person name="Kyrpides N.C."/>
            <person name="Klenk H.P."/>
            <person name="Lapidus A."/>
        </authorList>
    </citation>
    <scope>NUCLEOTIDE SEQUENCE [LARGE SCALE GENOMIC DNA]</scope>
    <source>
        <strain evidence="4">ATCC 27377 / DSM 6068 / ICPB 4128</strain>
    </source>
</reference>
<dbReference type="Proteomes" id="UP000001887">
    <property type="component" value="Chromosome"/>
</dbReference>
<dbReference type="InterPro" id="IPR032030">
    <property type="entry name" value="YscD_cytoplasmic_dom"/>
</dbReference>
<feature type="region of interest" description="Disordered" evidence="1">
    <location>
        <begin position="1"/>
        <end position="26"/>
    </location>
</feature>
<accession>D2R5X6</accession>
<feature type="region of interest" description="Disordered" evidence="1">
    <location>
        <begin position="127"/>
        <end position="154"/>
    </location>
</feature>